<dbReference type="InterPro" id="IPR024072">
    <property type="entry name" value="DHFR-like_dom_sf"/>
</dbReference>
<protein>
    <submittedName>
        <fullName evidence="1">Dihydrofolate reductase</fullName>
    </submittedName>
</protein>
<dbReference type="SUPFAM" id="SSF53597">
    <property type="entry name" value="Dihydrofolate reductase-like"/>
    <property type="match status" value="1"/>
</dbReference>
<proteinExistence type="predicted"/>
<keyword evidence="2" id="KW-1185">Reference proteome</keyword>
<evidence type="ECO:0000313" key="2">
    <source>
        <dbReference type="Proteomes" id="UP000199494"/>
    </source>
</evidence>
<dbReference type="STRING" id="530584.SAMN05421630_104253"/>
<dbReference type="EMBL" id="FMZE01000004">
    <property type="protein sequence ID" value="SDC87799.1"/>
    <property type="molecule type" value="Genomic_DNA"/>
</dbReference>
<dbReference type="AlphaFoldDB" id="A0A222VWG4"/>
<organism evidence="1 2">
    <name type="scientific">Prauserella marina</name>
    <dbReference type="NCBI Taxonomy" id="530584"/>
    <lineage>
        <taxon>Bacteria</taxon>
        <taxon>Bacillati</taxon>
        <taxon>Actinomycetota</taxon>
        <taxon>Actinomycetes</taxon>
        <taxon>Pseudonocardiales</taxon>
        <taxon>Pseudonocardiaceae</taxon>
        <taxon>Prauserella</taxon>
    </lineage>
</organism>
<accession>A0A222VWG4</accession>
<dbReference type="KEGG" id="pmad:BAY61_28410"/>
<dbReference type="InterPro" id="IPR050765">
    <property type="entry name" value="Riboflavin_Biosynth_HTPR"/>
</dbReference>
<dbReference type="Pfam" id="PF01872">
    <property type="entry name" value="RibD_C"/>
    <property type="match status" value="1"/>
</dbReference>
<dbReference type="PANTHER" id="PTHR38011">
    <property type="entry name" value="DIHYDROFOLATE REDUCTASE FAMILY PROTEIN (AFU_ORTHOLOGUE AFUA_8G06820)"/>
    <property type="match status" value="1"/>
</dbReference>
<reference evidence="1 2" key="1">
    <citation type="submission" date="2016-10" db="EMBL/GenBank/DDBJ databases">
        <authorList>
            <person name="de Groot N.N."/>
        </authorList>
    </citation>
    <scope>NUCLEOTIDE SEQUENCE [LARGE SCALE GENOMIC DNA]</scope>
    <source>
        <strain evidence="1 2">CGMCC 4.5506</strain>
    </source>
</reference>
<dbReference type="RefSeq" id="WP_091803190.1">
    <property type="nucleotide sequence ID" value="NZ_CP016353.1"/>
</dbReference>
<dbReference type="OrthoDB" id="7342392at2"/>
<sequence>MGQLVVVNFVSLDGVIQAPLSSDEDRDGGFSHGGWVTPYSDATVAEYMRTTTTNAEGLLLGRRSYDILTEAWSGADESEKAVEAMNRMPKYVVTRSHRALAWNNSFRLDDDLPSAVNGLKRRLDGELVSFGSGTLIRALAEHDLIDEYRLLLFPVTLGSGKRMFGEAGQPSRFTLTGTTTTPSGVVILSYANSA</sequence>
<dbReference type="Gene3D" id="3.40.430.10">
    <property type="entry name" value="Dihydrofolate Reductase, subunit A"/>
    <property type="match status" value="1"/>
</dbReference>
<evidence type="ECO:0000313" key="1">
    <source>
        <dbReference type="EMBL" id="SDC87799.1"/>
    </source>
</evidence>
<name>A0A222VWG4_9PSEU</name>
<gene>
    <name evidence="1" type="ORF">SAMN05421630_104253</name>
</gene>
<dbReference type="GO" id="GO:0009231">
    <property type="term" value="P:riboflavin biosynthetic process"/>
    <property type="evidence" value="ECO:0007669"/>
    <property type="project" value="InterPro"/>
</dbReference>
<dbReference type="GO" id="GO:0008703">
    <property type="term" value="F:5-amino-6-(5-phosphoribosylamino)uracil reductase activity"/>
    <property type="evidence" value="ECO:0007669"/>
    <property type="project" value="InterPro"/>
</dbReference>
<dbReference type="Proteomes" id="UP000199494">
    <property type="component" value="Unassembled WGS sequence"/>
</dbReference>
<dbReference type="InterPro" id="IPR002734">
    <property type="entry name" value="RibDG_C"/>
</dbReference>
<dbReference type="PANTHER" id="PTHR38011:SF2">
    <property type="entry name" value="BIFUNCTIONAL DEAMINASE-REDUCTASE DOMAIN PROTEIN"/>
    <property type="match status" value="1"/>
</dbReference>